<dbReference type="PANTHER" id="PTHR14212">
    <property type="entry name" value="U4/U6-ASSOCIATED RNA SPLICING FACTOR-RELATED"/>
    <property type="match status" value="1"/>
</dbReference>
<dbReference type="GO" id="GO:0000398">
    <property type="term" value="P:mRNA splicing, via spliceosome"/>
    <property type="evidence" value="ECO:0007669"/>
    <property type="project" value="InterPro"/>
</dbReference>
<dbReference type="ExpressionAtlas" id="A0A178VDJ3">
    <property type="expression patterns" value="baseline and differential"/>
</dbReference>
<reference evidence="4" key="1">
    <citation type="journal article" date="2016" name="Proc. Natl. Acad. Sci. U.S.A.">
        <title>Chromosome-level assembly of Arabidopsis thaliana Ler reveals the extent of translocation and inversion polymorphisms.</title>
        <authorList>
            <person name="Zapata L."/>
            <person name="Ding J."/>
            <person name="Willing E.M."/>
            <person name="Hartwig B."/>
            <person name="Bezdan D."/>
            <person name="Jiao W.B."/>
            <person name="Patel V."/>
            <person name="Velikkakam James G."/>
            <person name="Koornneef M."/>
            <person name="Ossowski S."/>
            <person name="Schneeberger K."/>
        </authorList>
    </citation>
    <scope>NUCLEOTIDE SEQUENCE [LARGE SCALE GENOMIC DNA]</scope>
    <source>
        <strain evidence="4">cv. Landsberg erecta</strain>
    </source>
</reference>
<feature type="compositionally biased region" description="Basic and acidic residues" evidence="1">
    <location>
        <begin position="28"/>
        <end position="41"/>
    </location>
</feature>
<comment type="caution">
    <text evidence="3">The sequence shown here is derived from an EMBL/GenBank/DDBJ whole genome shotgun (WGS) entry which is preliminary data.</text>
</comment>
<feature type="domain" description="Pre-mRNA-splicing factor 3" evidence="2">
    <location>
        <begin position="132"/>
        <end position="202"/>
    </location>
</feature>
<dbReference type="InterPro" id="IPR013881">
    <property type="entry name" value="Pre-mRNA_splic_Prp3_dom"/>
</dbReference>
<evidence type="ECO:0000313" key="3">
    <source>
        <dbReference type="EMBL" id="OAP02962.1"/>
    </source>
</evidence>
<sequence length="206" mass="24130">MDNKKQRYSRSIRDDRDERDRTKHHHERSHEGSKRKDRSEEENGAARTTNKSSRFEDVARFEKRPYTCSIASDTTSSQILEAVKRFQGLAIDTAVAHKQTKGFFLRVDVLGREIDEYGHVINLSTLMVNNNKHKKDVFQNILKPPQPFKLTKKEEKKLQTLRRVAKEKEKQKMIRQALFEPQKSKVKLSNLMKVLASELATQDFFL</sequence>
<organism evidence="3 4">
    <name type="scientific">Arabidopsis thaliana</name>
    <name type="common">Mouse-ear cress</name>
    <dbReference type="NCBI Taxonomy" id="3702"/>
    <lineage>
        <taxon>Eukaryota</taxon>
        <taxon>Viridiplantae</taxon>
        <taxon>Streptophyta</taxon>
        <taxon>Embryophyta</taxon>
        <taxon>Tracheophyta</taxon>
        <taxon>Spermatophyta</taxon>
        <taxon>Magnoliopsida</taxon>
        <taxon>eudicotyledons</taxon>
        <taxon>Gunneridae</taxon>
        <taxon>Pentapetalae</taxon>
        <taxon>rosids</taxon>
        <taxon>malvids</taxon>
        <taxon>Brassicales</taxon>
        <taxon>Brassicaceae</taxon>
        <taxon>Camelineae</taxon>
        <taxon>Arabidopsis</taxon>
    </lineage>
</organism>
<dbReference type="Proteomes" id="UP000078284">
    <property type="component" value="Chromosome 3"/>
</dbReference>
<dbReference type="EMBL" id="LUHQ01000003">
    <property type="protein sequence ID" value="OAP02962.1"/>
    <property type="molecule type" value="Genomic_DNA"/>
</dbReference>
<dbReference type="AlphaFoldDB" id="A0A178VDJ3"/>
<protein>
    <recommendedName>
        <fullName evidence="2">Pre-mRNA-splicing factor 3 domain-containing protein</fullName>
    </recommendedName>
</protein>
<evidence type="ECO:0000313" key="4">
    <source>
        <dbReference type="Proteomes" id="UP000078284"/>
    </source>
</evidence>
<dbReference type="GO" id="GO:0046540">
    <property type="term" value="C:U4/U6 x U5 tri-snRNP complex"/>
    <property type="evidence" value="ECO:0007669"/>
    <property type="project" value="InterPro"/>
</dbReference>
<feature type="compositionally biased region" description="Basic and acidic residues" evidence="1">
    <location>
        <begin position="1"/>
        <end position="21"/>
    </location>
</feature>
<name>A0A178VDJ3_ARATH</name>
<gene>
    <name evidence="3" type="ordered locus">AXX17_At3g51380</name>
</gene>
<dbReference type="InterPro" id="IPR027104">
    <property type="entry name" value="Prp3"/>
</dbReference>
<evidence type="ECO:0000256" key="1">
    <source>
        <dbReference type="SAM" id="MobiDB-lite"/>
    </source>
</evidence>
<evidence type="ECO:0000259" key="2">
    <source>
        <dbReference type="Pfam" id="PF08572"/>
    </source>
</evidence>
<dbReference type="Pfam" id="PF08572">
    <property type="entry name" value="PRP3"/>
    <property type="match status" value="1"/>
</dbReference>
<feature type="region of interest" description="Disordered" evidence="1">
    <location>
        <begin position="1"/>
        <end position="56"/>
    </location>
</feature>
<proteinExistence type="predicted"/>
<dbReference type="PANTHER" id="PTHR14212:SF0">
    <property type="entry name" value="U4_U6 SMALL NUCLEAR RIBONUCLEOPROTEIN PRP3"/>
    <property type="match status" value="1"/>
</dbReference>
<accession>A0A178VDJ3</accession>